<dbReference type="Proteomes" id="UP001220964">
    <property type="component" value="Unassembled WGS sequence"/>
</dbReference>
<evidence type="ECO:0000259" key="1">
    <source>
        <dbReference type="PROSITE" id="PS51186"/>
    </source>
</evidence>
<gene>
    <name evidence="2" type="ORF">P1J78_11560</name>
</gene>
<dbReference type="PROSITE" id="PS51186">
    <property type="entry name" value="GNAT"/>
    <property type="match status" value="1"/>
</dbReference>
<dbReference type="AlphaFoldDB" id="A0AAE3T8F7"/>
<dbReference type="RefSeq" id="WP_275567511.1">
    <property type="nucleotide sequence ID" value="NZ_JARGYC010000026.1"/>
</dbReference>
<reference evidence="2" key="1">
    <citation type="submission" date="2023-03" db="EMBL/GenBank/DDBJ databases">
        <title>Multiphase analysis and comparison of six strains from genera Psychromarinibacter, Lutimaribacter, and Maritimibacter, including a novel species: Psychromarinibacter sediminicola sp. nov.</title>
        <authorList>
            <person name="Wang Y.-H."/>
            <person name="Ye M.-Q."/>
            <person name="Du Z.-J."/>
        </authorList>
    </citation>
    <scope>NUCLEOTIDE SEQUENCE</scope>
    <source>
        <strain evidence="2">C21-152</strain>
    </source>
</reference>
<dbReference type="GO" id="GO:0016747">
    <property type="term" value="F:acyltransferase activity, transferring groups other than amino-acyl groups"/>
    <property type="evidence" value="ECO:0007669"/>
    <property type="project" value="InterPro"/>
</dbReference>
<evidence type="ECO:0000313" key="3">
    <source>
        <dbReference type="Proteomes" id="UP001220964"/>
    </source>
</evidence>
<dbReference type="CDD" id="cd04301">
    <property type="entry name" value="NAT_SF"/>
    <property type="match status" value="1"/>
</dbReference>
<dbReference type="SUPFAM" id="SSF55729">
    <property type="entry name" value="Acyl-CoA N-acyltransferases (Nat)"/>
    <property type="match status" value="1"/>
</dbReference>
<name>A0AAE3T8F7_9RHOB</name>
<evidence type="ECO:0000313" key="2">
    <source>
        <dbReference type="EMBL" id="MDF0601370.1"/>
    </source>
</evidence>
<organism evidence="2 3">
    <name type="scientific">Psychromarinibacter sediminicola</name>
    <dbReference type="NCBI Taxonomy" id="3033385"/>
    <lineage>
        <taxon>Bacteria</taxon>
        <taxon>Pseudomonadati</taxon>
        <taxon>Pseudomonadota</taxon>
        <taxon>Alphaproteobacteria</taxon>
        <taxon>Rhodobacterales</taxon>
        <taxon>Paracoccaceae</taxon>
        <taxon>Psychromarinibacter</taxon>
    </lineage>
</organism>
<keyword evidence="3" id="KW-1185">Reference proteome</keyword>
<dbReference type="Pfam" id="PF00583">
    <property type="entry name" value="Acetyltransf_1"/>
    <property type="match status" value="1"/>
</dbReference>
<protein>
    <submittedName>
        <fullName evidence="2">GNAT family N-acetyltransferase</fullName>
        <ecNumber evidence="2">2.3.1.-</ecNumber>
    </submittedName>
</protein>
<feature type="domain" description="N-acetyltransferase" evidence="1">
    <location>
        <begin position="136"/>
        <end position="281"/>
    </location>
</feature>
<keyword evidence="2" id="KW-0012">Acyltransferase</keyword>
<dbReference type="InterPro" id="IPR016181">
    <property type="entry name" value="Acyl_CoA_acyltransferase"/>
</dbReference>
<dbReference type="EC" id="2.3.1.-" evidence="2"/>
<accession>A0AAE3T8F7</accession>
<keyword evidence="2" id="KW-0808">Transferase</keyword>
<proteinExistence type="predicted"/>
<comment type="caution">
    <text evidence="2">The sequence shown here is derived from an EMBL/GenBank/DDBJ whole genome shotgun (WGS) entry which is preliminary data.</text>
</comment>
<dbReference type="InterPro" id="IPR000182">
    <property type="entry name" value="GNAT_dom"/>
</dbReference>
<sequence length="281" mass="29828">MTHQDHMRDAETIELAALSALHGAADGPLRDRLGLRLVEVADGVASVAGALPASAITINRMMGLGRARPPQVGDVRAAVDLYRGAGVRRFFLQPDPATSDDRVAPLCRAAGLERARAWQKFERGRDAPVPDVECEFTIRKAAPDDGDAFARIVCDAFDLGDAALPWIARLPAAEGWHAYLAWAGDRPAGAGAVFVSDGAAFTDFGATAPDYRGRGAQTANLAHRVRAALEMGCRRIYTCTGVAVEGDPQHSYANIRKCGFAEAHVRAAWQPVQGDGKGASS</sequence>
<dbReference type="Gene3D" id="3.40.630.30">
    <property type="match status" value="1"/>
</dbReference>
<dbReference type="EMBL" id="JARGYC010000026">
    <property type="protein sequence ID" value="MDF0601370.1"/>
    <property type="molecule type" value="Genomic_DNA"/>
</dbReference>